<keyword evidence="3" id="KW-1185">Reference proteome</keyword>
<keyword evidence="1" id="KW-0472">Membrane</keyword>
<keyword evidence="1" id="KW-0812">Transmembrane</keyword>
<protein>
    <submittedName>
        <fullName evidence="2">Uncharacterized protein</fullName>
    </submittedName>
</protein>
<dbReference type="AlphaFoldDB" id="A0AAN6X3B8"/>
<proteinExistence type="predicted"/>
<gene>
    <name evidence="2" type="ORF">QBC35DRAFT_100273</name>
</gene>
<sequence length="414" mass="47851">MGSGLRMTVLVPSSAGEEWRERQQPFTPESIDELPEQCYAFFLNANDYPPADGRREKILAHFDVPEFLANQTCFELNGFFGSKPTYSDFKDPITNQPHVTSLTTWFRCLIKMVKKVPEDSHDDGPEYATGKKDYKWFETTVFTRWDYPKRNQILCIDVPHDISTNMAKLLSKQSCPPLDFRDPFALHSTLIDQLIVYSDVAVWRIRDPVRSLEKSRMRTGAIFSTIHDISRHAIHASEILEAAVDTLKELQRCRTAIHERLADDLEETYKAQARDYTQFQISLLKNLKLRSDSNRERLKNEINLAFNNLTRQDNSVLKSIALLTMIFLPATFISALFSTTFFAYGEDGGWEVSDKMWIYWATTIPSTIGIVIIWRLWIGYSDGIMGFVQARKNWCWKLWASRKEGRKESKLDAA</sequence>
<feature type="transmembrane region" description="Helical" evidence="1">
    <location>
        <begin position="320"/>
        <end position="345"/>
    </location>
</feature>
<dbReference type="Pfam" id="PF01544">
    <property type="entry name" value="CorA"/>
    <property type="match status" value="1"/>
</dbReference>
<organism evidence="2 3">
    <name type="scientific">Podospora australis</name>
    <dbReference type="NCBI Taxonomy" id="1536484"/>
    <lineage>
        <taxon>Eukaryota</taxon>
        <taxon>Fungi</taxon>
        <taxon>Dikarya</taxon>
        <taxon>Ascomycota</taxon>
        <taxon>Pezizomycotina</taxon>
        <taxon>Sordariomycetes</taxon>
        <taxon>Sordariomycetidae</taxon>
        <taxon>Sordariales</taxon>
        <taxon>Podosporaceae</taxon>
        <taxon>Podospora</taxon>
    </lineage>
</organism>
<dbReference type="InterPro" id="IPR002523">
    <property type="entry name" value="MgTranspt_CorA/ZnTranspt_ZntB"/>
</dbReference>
<dbReference type="Gene3D" id="1.20.58.340">
    <property type="entry name" value="Magnesium transport protein CorA, transmembrane region"/>
    <property type="match status" value="1"/>
</dbReference>
<dbReference type="Proteomes" id="UP001302126">
    <property type="component" value="Unassembled WGS sequence"/>
</dbReference>
<reference evidence="2" key="1">
    <citation type="journal article" date="2023" name="Mol. Phylogenet. Evol.">
        <title>Genome-scale phylogeny and comparative genomics of the fungal order Sordariales.</title>
        <authorList>
            <person name="Hensen N."/>
            <person name="Bonometti L."/>
            <person name="Westerberg I."/>
            <person name="Brannstrom I.O."/>
            <person name="Guillou S."/>
            <person name="Cros-Aarteil S."/>
            <person name="Calhoun S."/>
            <person name="Haridas S."/>
            <person name="Kuo A."/>
            <person name="Mondo S."/>
            <person name="Pangilinan J."/>
            <person name="Riley R."/>
            <person name="LaButti K."/>
            <person name="Andreopoulos B."/>
            <person name="Lipzen A."/>
            <person name="Chen C."/>
            <person name="Yan M."/>
            <person name="Daum C."/>
            <person name="Ng V."/>
            <person name="Clum A."/>
            <person name="Steindorff A."/>
            <person name="Ohm R.A."/>
            <person name="Martin F."/>
            <person name="Silar P."/>
            <person name="Natvig D.O."/>
            <person name="Lalanne C."/>
            <person name="Gautier V."/>
            <person name="Ament-Velasquez S.L."/>
            <person name="Kruys A."/>
            <person name="Hutchinson M.I."/>
            <person name="Powell A.J."/>
            <person name="Barry K."/>
            <person name="Miller A.N."/>
            <person name="Grigoriev I.V."/>
            <person name="Debuchy R."/>
            <person name="Gladieux P."/>
            <person name="Hiltunen Thoren M."/>
            <person name="Johannesson H."/>
        </authorList>
    </citation>
    <scope>NUCLEOTIDE SEQUENCE</scope>
    <source>
        <strain evidence="2">PSN309</strain>
    </source>
</reference>
<dbReference type="GO" id="GO:0016020">
    <property type="term" value="C:membrane"/>
    <property type="evidence" value="ECO:0007669"/>
    <property type="project" value="InterPro"/>
</dbReference>
<reference evidence="2" key="2">
    <citation type="submission" date="2023-05" db="EMBL/GenBank/DDBJ databases">
        <authorList>
            <consortium name="Lawrence Berkeley National Laboratory"/>
            <person name="Steindorff A."/>
            <person name="Hensen N."/>
            <person name="Bonometti L."/>
            <person name="Westerberg I."/>
            <person name="Brannstrom I.O."/>
            <person name="Guillou S."/>
            <person name="Cros-Aarteil S."/>
            <person name="Calhoun S."/>
            <person name="Haridas S."/>
            <person name="Kuo A."/>
            <person name="Mondo S."/>
            <person name="Pangilinan J."/>
            <person name="Riley R."/>
            <person name="Labutti K."/>
            <person name="Andreopoulos B."/>
            <person name="Lipzen A."/>
            <person name="Chen C."/>
            <person name="Yanf M."/>
            <person name="Daum C."/>
            <person name="Ng V."/>
            <person name="Clum A."/>
            <person name="Ohm R."/>
            <person name="Martin F."/>
            <person name="Silar P."/>
            <person name="Natvig D."/>
            <person name="Lalanne C."/>
            <person name="Gautier V."/>
            <person name="Ament-Velasquez S.L."/>
            <person name="Kruys A."/>
            <person name="Hutchinson M.I."/>
            <person name="Powell A.J."/>
            <person name="Barry K."/>
            <person name="Miller A.N."/>
            <person name="Grigoriev I.V."/>
            <person name="Debuchy R."/>
            <person name="Gladieux P."/>
            <person name="Thoren M.H."/>
            <person name="Johannesson H."/>
        </authorList>
    </citation>
    <scope>NUCLEOTIDE SEQUENCE</scope>
    <source>
        <strain evidence="2">PSN309</strain>
    </source>
</reference>
<accession>A0AAN6X3B8</accession>
<evidence type="ECO:0000256" key="1">
    <source>
        <dbReference type="SAM" id="Phobius"/>
    </source>
</evidence>
<dbReference type="EMBL" id="MU864351">
    <property type="protein sequence ID" value="KAK4193249.1"/>
    <property type="molecule type" value="Genomic_DNA"/>
</dbReference>
<feature type="transmembrane region" description="Helical" evidence="1">
    <location>
        <begin position="357"/>
        <end position="377"/>
    </location>
</feature>
<evidence type="ECO:0000313" key="3">
    <source>
        <dbReference type="Proteomes" id="UP001302126"/>
    </source>
</evidence>
<keyword evidence="1" id="KW-1133">Transmembrane helix</keyword>
<comment type="caution">
    <text evidence="2">The sequence shown here is derived from an EMBL/GenBank/DDBJ whole genome shotgun (WGS) entry which is preliminary data.</text>
</comment>
<evidence type="ECO:0000313" key="2">
    <source>
        <dbReference type="EMBL" id="KAK4193249.1"/>
    </source>
</evidence>
<dbReference type="GO" id="GO:0046873">
    <property type="term" value="F:metal ion transmembrane transporter activity"/>
    <property type="evidence" value="ECO:0007669"/>
    <property type="project" value="InterPro"/>
</dbReference>
<name>A0AAN6X3B8_9PEZI</name>